<dbReference type="SUPFAM" id="SSF117856">
    <property type="entry name" value="AF0104/ALDC/Ptd012-like"/>
    <property type="match status" value="1"/>
</dbReference>
<keyword evidence="3" id="KW-1185">Reference proteome</keyword>
<evidence type="ECO:0000259" key="1">
    <source>
        <dbReference type="PROSITE" id="PS51742"/>
    </source>
</evidence>
<proteinExistence type="predicted"/>
<organism evidence="2 3">
    <name type="scientific">Hymenobacter polaris</name>
    <dbReference type="NCBI Taxonomy" id="2682546"/>
    <lineage>
        <taxon>Bacteria</taxon>
        <taxon>Pseudomonadati</taxon>
        <taxon>Bacteroidota</taxon>
        <taxon>Cytophagia</taxon>
        <taxon>Cytophagales</taxon>
        <taxon>Hymenobacteraceae</taxon>
        <taxon>Hymenobacter</taxon>
    </lineage>
</organism>
<name>A0A7Y0AFE7_9BACT</name>
<dbReference type="CDD" id="cd11378">
    <property type="entry name" value="DUF296"/>
    <property type="match status" value="1"/>
</dbReference>
<gene>
    <name evidence="2" type="ORF">HHL22_14245</name>
</gene>
<evidence type="ECO:0000313" key="2">
    <source>
        <dbReference type="EMBL" id="NML66368.1"/>
    </source>
</evidence>
<keyword evidence="2" id="KW-0238">DNA-binding</keyword>
<dbReference type="EMBL" id="JABBGH010000002">
    <property type="protein sequence ID" value="NML66368.1"/>
    <property type="molecule type" value="Genomic_DNA"/>
</dbReference>
<dbReference type="AlphaFoldDB" id="A0A7Y0AFE7"/>
<dbReference type="PROSITE" id="PS51742">
    <property type="entry name" value="PPC"/>
    <property type="match status" value="1"/>
</dbReference>
<dbReference type="PANTHER" id="PTHR34988:SF1">
    <property type="entry name" value="DNA-BINDING PROTEIN"/>
    <property type="match status" value="1"/>
</dbReference>
<accession>A0A7Y0AFE7</accession>
<dbReference type="InterPro" id="IPR005175">
    <property type="entry name" value="PPC_dom"/>
</dbReference>
<protein>
    <submittedName>
        <fullName evidence="2">DNA-binding protein</fullName>
    </submittedName>
</protein>
<dbReference type="PANTHER" id="PTHR34988">
    <property type="entry name" value="PROTEIN, PUTATIVE-RELATED"/>
    <property type="match status" value="1"/>
</dbReference>
<dbReference type="Gene3D" id="3.30.1330.80">
    <property type="entry name" value="Hypothetical protein, similar to alpha- acetolactate decarboxylase, domain 2"/>
    <property type="match status" value="1"/>
</dbReference>
<evidence type="ECO:0000313" key="3">
    <source>
        <dbReference type="Proteomes" id="UP000559626"/>
    </source>
</evidence>
<comment type="caution">
    <text evidence="2">The sequence shown here is derived from an EMBL/GenBank/DDBJ whole genome shotgun (WGS) entry which is preliminary data.</text>
</comment>
<dbReference type="Proteomes" id="UP000559626">
    <property type="component" value="Unassembled WGS sequence"/>
</dbReference>
<dbReference type="Pfam" id="PF03479">
    <property type="entry name" value="PCC"/>
    <property type="match status" value="1"/>
</dbReference>
<feature type="domain" description="PPC" evidence="1">
    <location>
        <begin position="28"/>
        <end position="165"/>
    </location>
</feature>
<sequence>MQTPQYQSPDKAVEHGKAPGLTYKLLSEQGGVKNYVLIFAKGDEVLSGLTDFAAAQGMQAAHFSAIGAFSHVTTAWFDPQKKQYRLNPIQGPVELVSLLGDVALQDGKPAVHSHLAVGHPDGRVEGGHLIEAHVFPTVELFLTVYPTPLYKKADPETDLHLIDPAATK</sequence>
<dbReference type="GO" id="GO:0003677">
    <property type="term" value="F:DNA binding"/>
    <property type="evidence" value="ECO:0007669"/>
    <property type="project" value="UniProtKB-KW"/>
</dbReference>
<reference evidence="2 3" key="1">
    <citation type="submission" date="2020-04" db="EMBL/GenBank/DDBJ databases">
        <title>Hymenobacter polaris sp. nov., isolated from Arctic soil.</title>
        <authorList>
            <person name="Dahal R.H."/>
        </authorList>
    </citation>
    <scope>NUCLEOTIDE SEQUENCE [LARGE SCALE GENOMIC DNA]</scope>
    <source>
        <strain evidence="2 3">RP-2-7</strain>
    </source>
</reference>